<dbReference type="SMART" id="SM00421">
    <property type="entry name" value="HTH_LUXR"/>
    <property type="match status" value="1"/>
</dbReference>
<dbReference type="GO" id="GO:0006355">
    <property type="term" value="P:regulation of DNA-templated transcription"/>
    <property type="evidence" value="ECO:0007669"/>
    <property type="project" value="InterPro"/>
</dbReference>
<dbReference type="Pfam" id="PF00196">
    <property type="entry name" value="GerE"/>
    <property type="match status" value="1"/>
</dbReference>
<keyword evidence="3" id="KW-0238">DNA-binding</keyword>
<dbReference type="AlphaFoldDB" id="A0A1G9G2Q9"/>
<accession>A0A1G9G2Q9</accession>
<dbReference type="STRING" id="571298.SAMN04488026_10613"/>
<dbReference type="GO" id="GO:0003677">
    <property type="term" value="F:DNA binding"/>
    <property type="evidence" value="ECO:0007669"/>
    <property type="project" value="UniProtKB-KW"/>
</dbReference>
<dbReference type="Proteomes" id="UP000199382">
    <property type="component" value="Unassembled WGS sequence"/>
</dbReference>
<evidence type="ECO:0000256" key="1">
    <source>
        <dbReference type="SAM" id="Phobius"/>
    </source>
</evidence>
<dbReference type="InterPro" id="IPR016032">
    <property type="entry name" value="Sig_transdc_resp-reg_C-effctor"/>
</dbReference>
<dbReference type="EMBL" id="FNEK01000061">
    <property type="protein sequence ID" value="SDK94954.1"/>
    <property type="molecule type" value="Genomic_DNA"/>
</dbReference>
<evidence type="ECO:0000313" key="3">
    <source>
        <dbReference type="EMBL" id="SDK94954.1"/>
    </source>
</evidence>
<protein>
    <submittedName>
        <fullName evidence="3">DNA-binding transcriptional regulator, CsgD family</fullName>
    </submittedName>
</protein>
<evidence type="ECO:0000259" key="2">
    <source>
        <dbReference type="PROSITE" id="PS50043"/>
    </source>
</evidence>
<feature type="transmembrane region" description="Helical" evidence="1">
    <location>
        <begin position="54"/>
        <end position="75"/>
    </location>
</feature>
<keyword evidence="1" id="KW-1133">Transmembrane helix</keyword>
<gene>
    <name evidence="3" type="ORF">SAMN04488026_10613</name>
</gene>
<name>A0A1G9G2Q9_9RHOB</name>
<keyword evidence="1" id="KW-0472">Membrane</keyword>
<dbReference type="CDD" id="cd06170">
    <property type="entry name" value="LuxR_C_like"/>
    <property type="match status" value="1"/>
</dbReference>
<proteinExistence type="predicted"/>
<dbReference type="PROSITE" id="PS50043">
    <property type="entry name" value="HTH_LUXR_2"/>
    <property type="match status" value="1"/>
</dbReference>
<organism evidence="3 4">
    <name type="scientific">Aliiruegeria lutimaris</name>
    <dbReference type="NCBI Taxonomy" id="571298"/>
    <lineage>
        <taxon>Bacteria</taxon>
        <taxon>Pseudomonadati</taxon>
        <taxon>Pseudomonadota</taxon>
        <taxon>Alphaproteobacteria</taxon>
        <taxon>Rhodobacterales</taxon>
        <taxon>Roseobacteraceae</taxon>
        <taxon>Aliiruegeria</taxon>
    </lineage>
</organism>
<dbReference type="InterPro" id="IPR036388">
    <property type="entry name" value="WH-like_DNA-bd_sf"/>
</dbReference>
<dbReference type="Gene3D" id="1.10.10.10">
    <property type="entry name" value="Winged helix-like DNA-binding domain superfamily/Winged helix DNA-binding domain"/>
    <property type="match status" value="1"/>
</dbReference>
<evidence type="ECO:0000313" key="4">
    <source>
        <dbReference type="Proteomes" id="UP000199382"/>
    </source>
</evidence>
<feature type="transmembrane region" description="Helical" evidence="1">
    <location>
        <begin position="12"/>
        <end position="34"/>
    </location>
</feature>
<keyword evidence="4" id="KW-1185">Reference proteome</keyword>
<dbReference type="SUPFAM" id="SSF46894">
    <property type="entry name" value="C-terminal effector domain of the bipartite response regulators"/>
    <property type="match status" value="1"/>
</dbReference>
<dbReference type="InterPro" id="IPR000792">
    <property type="entry name" value="Tscrpt_reg_LuxR_C"/>
</dbReference>
<feature type="domain" description="HTH luxR-type" evidence="2">
    <location>
        <begin position="102"/>
        <end position="167"/>
    </location>
</feature>
<sequence length="180" mass="19438">MSESARAASKRPFPRGVMVAVVAFQVLGAIFFSYDTLGPLLGLRSQPLDWQLHELIEICAAAGLIVGSVFGFVVLRRSDARRQAAEEKLSALSVAFCDMLETRFGDWQLTPAEHDVAFLVIKGFSTQEIAGFRQTSPGTVKAQTAAIYRKAGVGGRAQLVSLLIDDLMEAESLPLRVPAA</sequence>
<keyword evidence="1" id="KW-0812">Transmembrane</keyword>
<reference evidence="3 4" key="1">
    <citation type="submission" date="2016-10" db="EMBL/GenBank/DDBJ databases">
        <authorList>
            <person name="de Groot N.N."/>
        </authorList>
    </citation>
    <scope>NUCLEOTIDE SEQUENCE [LARGE SCALE GENOMIC DNA]</scope>
    <source>
        <strain evidence="3 4">DSM 25294</strain>
    </source>
</reference>
<dbReference type="RefSeq" id="WP_244520816.1">
    <property type="nucleotide sequence ID" value="NZ_FNEK01000061.1"/>
</dbReference>